<dbReference type="Pfam" id="PF00397">
    <property type="entry name" value="WW"/>
    <property type="match status" value="1"/>
</dbReference>
<keyword evidence="9" id="KW-1185">Reference proteome</keyword>
<dbReference type="SUPFAM" id="SSF54534">
    <property type="entry name" value="FKBP-like"/>
    <property type="match status" value="1"/>
</dbReference>
<dbReference type="SMART" id="SM00456">
    <property type="entry name" value="WW"/>
    <property type="match status" value="1"/>
</dbReference>
<keyword evidence="2 4" id="KW-0697">Rotamase</keyword>
<organism evidence="8 9">
    <name type="scientific">Neofusicoccum ribis</name>
    <dbReference type="NCBI Taxonomy" id="45134"/>
    <lineage>
        <taxon>Eukaryota</taxon>
        <taxon>Fungi</taxon>
        <taxon>Dikarya</taxon>
        <taxon>Ascomycota</taxon>
        <taxon>Pezizomycotina</taxon>
        <taxon>Dothideomycetes</taxon>
        <taxon>Dothideomycetes incertae sedis</taxon>
        <taxon>Botryosphaeriales</taxon>
        <taxon>Botryosphaeriaceae</taxon>
        <taxon>Neofusicoccum</taxon>
    </lineage>
</organism>
<evidence type="ECO:0000256" key="4">
    <source>
        <dbReference type="PROSITE-ProRule" id="PRU00278"/>
    </source>
</evidence>
<dbReference type="PROSITE" id="PS50020">
    <property type="entry name" value="WW_DOMAIN_2"/>
    <property type="match status" value="1"/>
</dbReference>
<dbReference type="InterPro" id="IPR000297">
    <property type="entry name" value="PPIase_PpiC"/>
</dbReference>
<accession>A0ABR3SMZ3</accession>
<dbReference type="CDD" id="cd00201">
    <property type="entry name" value="WW"/>
    <property type="match status" value="1"/>
</dbReference>
<evidence type="ECO:0000256" key="3">
    <source>
        <dbReference type="ARBA" id="ARBA00023235"/>
    </source>
</evidence>
<dbReference type="SUPFAM" id="SSF51045">
    <property type="entry name" value="WW domain"/>
    <property type="match status" value="1"/>
</dbReference>
<gene>
    <name evidence="8" type="primary">pin1</name>
    <name evidence="8" type="ORF">SLS56_007431</name>
</gene>
<dbReference type="InterPro" id="IPR036020">
    <property type="entry name" value="WW_dom_sf"/>
</dbReference>
<dbReference type="InterPro" id="IPR001202">
    <property type="entry name" value="WW_dom"/>
</dbReference>
<dbReference type="InterPro" id="IPR046357">
    <property type="entry name" value="PPIase_dom_sf"/>
</dbReference>
<sequence>MAETGLPPGWEVRTSKSKGLPYYFNTKTTESRWDSPEGTDPEKLKLFMANYHSTKAGDAVGGSNDAIRAAHLLVKHEGSRRPSSWREAKITRTKEEAMEILKAHEERIKSGDTTLAELAVTESDCSSARKGGDLGFFKRGDMQREFEDAAFALQPGEISGIVETASGLHLIERELTHRNVLLDRLPNA</sequence>
<evidence type="ECO:0000256" key="1">
    <source>
        <dbReference type="ARBA" id="ARBA00000971"/>
    </source>
</evidence>
<reference evidence="8 9" key="1">
    <citation type="submission" date="2024-02" db="EMBL/GenBank/DDBJ databases">
        <title>De novo assembly and annotation of 12 fungi associated with fruit tree decline syndrome in Ontario, Canada.</title>
        <authorList>
            <person name="Sulman M."/>
            <person name="Ellouze W."/>
            <person name="Ilyukhin E."/>
        </authorList>
    </citation>
    <scope>NUCLEOTIDE SEQUENCE [LARGE SCALE GENOMIC DNA]</scope>
    <source>
        <strain evidence="8 9">M1-105</strain>
    </source>
</reference>
<feature type="domain" description="PpiC" evidence="7">
    <location>
        <begin position="64"/>
        <end position="175"/>
    </location>
</feature>
<dbReference type="Gene3D" id="2.20.70.10">
    <property type="match status" value="1"/>
</dbReference>
<name>A0ABR3SMZ3_9PEZI</name>
<dbReference type="PANTHER" id="PTHR10657">
    <property type="entry name" value="PEPTIDYL-PROLYL CIS-TRANS ISOMERASE"/>
    <property type="match status" value="1"/>
</dbReference>
<dbReference type="Proteomes" id="UP001521116">
    <property type="component" value="Unassembled WGS sequence"/>
</dbReference>
<dbReference type="EC" id="5.2.1.8" evidence="5"/>
<comment type="catalytic activity">
    <reaction evidence="1 5">
        <text>[protein]-peptidylproline (omega=180) = [protein]-peptidylproline (omega=0)</text>
        <dbReference type="Rhea" id="RHEA:16237"/>
        <dbReference type="Rhea" id="RHEA-COMP:10747"/>
        <dbReference type="Rhea" id="RHEA-COMP:10748"/>
        <dbReference type="ChEBI" id="CHEBI:83833"/>
        <dbReference type="ChEBI" id="CHEBI:83834"/>
        <dbReference type="EC" id="5.2.1.8"/>
    </reaction>
</comment>
<dbReference type="GO" id="GO:0016853">
    <property type="term" value="F:isomerase activity"/>
    <property type="evidence" value="ECO:0007669"/>
    <property type="project" value="UniProtKB-KW"/>
</dbReference>
<protein>
    <recommendedName>
        <fullName evidence="5">Peptidyl-prolyl cis-trans isomerase</fullName>
        <ecNumber evidence="5">5.2.1.8</ecNumber>
    </recommendedName>
</protein>
<dbReference type="EMBL" id="JAJVDC020000097">
    <property type="protein sequence ID" value="KAL1625161.1"/>
    <property type="molecule type" value="Genomic_DNA"/>
</dbReference>
<proteinExistence type="predicted"/>
<dbReference type="Gene3D" id="3.10.50.40">
    <property type="match status" value="1"/>
</dbReference>
<keyword evidence="3 4" id="KW-0413">Isomerase</keyword>
<dbReference type="PANTHER" id="PTHR10657:SF4">
    <property type="entry name" value="PEPTIDYL-PROLYL CIS-TRANS ISOMERASE-RELATED"/>
    <property type="match status" value="1"/>
</dbReference>
<evidence type="ECO:0000259" key="6">
    <source>
        <dbReference type="PROSITE" id="PS50020"/>
    </source>
</evidence>
<evidence type="ECO:0000259" key="7">
    <source>
        <dbReference type="PROSITE" id="PS50198"/>
    </source>
</evidence>
<evidence type="ECO:0000313" key="9">
    <source>
        <dbReference type="Proteomes" id="UP001521116"/>
    </source>
</evidence>
<evidence type="ECO:0000256" key="5">
    <source>
        <dbReference type="RuleBase" id="RU363014"/>
    </source>
</evidence>
<evidence type="ECO:0000256" key="2">
    <source>
        <dbReference type="ARBA" id="ARBA00023110"/>
    </source>
</evidence>
<dbReference type="InterPro" id="IPR051370">
    <property type="entry name" value="PPIase_Pin1"/>
</dbReference>
<dbReference type="Pfam" id="PF00639">
    <property type="entry name" value="Rotamase"/>
    <property type="match status" value="1"/>
</dbReference>
<evidence type="ECO:0000313" key="8">
    <source>
        <dbReference type="EMBL" id="KAL1625161.1"/>
    </source>
</evidence>
<comment type="caution">
    <text evidence="8">The sequence shown here is derived from an EMBL/GenBank/DDBJ whole genome shotgun (WGS) entry which is preliminary data.</text>
</comment>
<feature type="domain" description="WW" evidence="6">
    <location>
        <begin position="4"/>
        <end position="38"/>
    </location>
</feature>
<dbReference type="PROSITE" id="PS50198">
    <property type="entry name" value="PPIC_PPIASE_2"/>
    <property type="match status" value="1"/>
</dbReference>